<organism evidence="1">
    <name type="scientific">Arundo donax</name>
    <name type="common">Giant reed</name>
    <name type="synonym">Donax arundinaceus</name>
    <dbReference type="NCBI Taxonomy" id="35708"/>
    <lineage>
        <taxon>Eukaryota</taxon>
        <taxon>Viridiplantae</taxon>
        <taxon>Streptophyta</taxon>
        <taxon>Embryophyta</taxon>
        <taxon>Tracheophyta</taxon>
        <taxon>Spermatophyta</taxon>
        <taxon>Magnoliopsida</taxon>
        <taxon>Liliopsida</taxon>
        <taxon>Poales</taxon>
        <taxon>Poaceae</taxon>
        <taxon>PACMAD clade</taxon>
        <taxon>Arundinoideae</taxon>
        <taxon>Arundineae</taxon>
        <taxon>Arundo</taxon>
    </lineage>
</organism>
<accession>A0A0A9HYE9</accession>
<dbReference type="EMBL" id="GBRH01159953">
    <property type="protein sequence ID" value="JAE37943.1"/>
    <property type="molecule type" value="Transcribed_RNA"/>
</dbReference>
<sequence>MGYYPLLLQQSIYRGVNGNKLSSPRSWPTRIEHVLNFCVLRHGGNLCRYATSTELNVTSNDIPTKLSGARLHNSAAFPTEILFCCK</sequence>
<reference evidence="1" key="2">
    <citation type="journal article" date="2015" name="Data Brief">
        <title>Shoot transcriptome of the giant reed, Arundo donax.</title>
        <authorList>
            <person name="Barrero R.A."/>
            <person name="Guerrero F.D."/>
            <person name="Moolhuijzen P."/>
            <person name="Goolsby J.A."/>
            <person name="Tidwell J."/>
            <person name="Bellgard S.E."/>
            <person name="Bellgard M.I."/>
        </authorList>
    </citation>
    <scope>NUCLEOTIDE SEQUENCE</scope>
    <source>
        <tissue evidence="1">Shoot tissue taken approximately 20 cm above the soil surface</tissue>
    </source>
</reference>
<evidence type="ECO:0000313" key="1">
    <source>
        <dbReference type="EMBL" id="JAE37943.1"/>
    </source>
</evidence>
<protein>
    <submittedName>
        <fullName evidence="1">Uncharacterized protein</fullName>
    </submittedName>
</protein>
<proteinExistence type="predicted"/>
<dbReference type="AlphaFoldDB" id="A0A0A9HYE9"/>
<reference evidence="1" key="1">
    <citation type="submission" date="2014-09" db="EMBL/GenBank/DDBJ databases">
        <authorList>
            <person name="Magalhaes I.L.F."/>
            <person name="Oliveira U."/>
            <person name="Santos F.R."/>
            <person name="Vidigal T.H.D.A."/>
            <person name="Brescovit A.D."/>
            <person name="Santos A.J."/>
        </authorList>
    </citation>
    <scope>NUCLEOTIDE SEQUENCE</scope>
    <source>
        <tissue evidence="1">Shoot tissue taken approximately 20 cm above the soil surface</tissue>
    </source>
</reference>
<name>A0A0A9HYE9_ARUDO</name>